<evidence type="ECO:0000313" key="3">
    <source>
        <dbReference type="EMBL" id="THU88175.1"/>
    </source>
</evidence>
<protein>
    <submittedName>
        <fullName evidence="3">DDE-domain-containing protein</fullName>
    </submittedName>
</protein>
<dbReference type="PANTHER" id="PTHR19303">
    <property type="entry name" value="TRANSPOSON"/>
    <property type="match status" value="1"/>
</dbReference>
<dbReference type="OrthoDB" id="162969at2759"/>
<dbReference type="InterPro" id="IPR006600">
    <property type="entry name" value="HTH_CenpB_DNA-bd_dom"/>
</dbReference>
<dbReference type="PANTHER" id="PTHR19303:SF73">
    <property type="entry name" value="PROTEIN PDC2"/>
    <property type="match status" value="1"/>
</dbReference>
<dbReference type="AlphaFoldDB" id="A0A4V4HDS5"/>
<feature type="domain" description="HTH CENPB-type" evidence="2">
    <location>
        <begin position="1"/>
        <end position="59"/>
    </location>
</feature>
<dbReference type="Pfam" id="PF03221">
    <property type="entry name" value="HTH_Tnp_Tc5"/>
    <property type="match status" value="1"/>
</dbReference>
<dbReference type="InterPro" id="IPR004875">
    <property type="entry name" value="DDE_SF_endonuclease_dom"/>
</dbReference>
<dbReference type="GO" id="GO:0005634">
    <property type="term" value="C:nucleus"/>
    <property type="evidence" value="ECO:0007669"/>
    <property type="project" value="TreeGrafter"/>
</dbReference>
<keyword evidence="4" id="KW-1185">Reference proteome</keyword>
<dbReference type="Proteomes" id="UP000297245">
    <property type="component" value="Unassembled WGS sequence"/>
</dbReference>
<dbReference type="Pfam" id="PF03184">
    <property type="entry name" value="DDE_1"/>
    <property type="match status" value="1"/>
</dbReference>
<accession>A0A4V4HDS5</accession>
<evidence type="ECO:0000256" key="1">
    <source>
        <dbReference type="ARBA" id="ARBA00023125"/>
    </source>
</evidence>
<dbReference type="EMBL" id="ML179419">
    <property type="protein sequence ID" value="THU88175.1"/>
    <property type="molecule type" value="Genomic_DNA"/>
</dbReference>
<evidence type="ECO:0000313" key="4">
    <source>
        <dbReference type="Proteomes" id="UP000297245"/>
    </source>
</evidence>
<name>A0A4V4HDS5_DENBC</name>
<dbReference type="Gene3D" id="1.10.10.60">
    <property type="entry name" value="Homeodomain-like"/>
    <property type="match status" value="1"/>
</dbReference>
<evidence type="ECO:0000259" key="2">
    <source>
        <dbReference type="PROSITE" id="PS51253"/>
    </source>
</evidence>
<reference evidence="3 4" key="1">
    <citation type="journal article" date="2019" name="Nat. Ecol. Evol.">
        <title>Megaphylogeny resolves global patterns of mushroom evolution.</title>
        <authorList>
            <person name="Varga T."/>
            <person name="Krizsan K."/>
            <person name="Foldi C."/>
            <person name="Dima B."/>
            <person name="Sanchez-Garcia M."/>
            <person name="Sanchez-Ramirez S."/>
            <person name="Szollosi G.J."/>
            <person name="Szarkandi J.G."/>
            <person name="Papp V."/>
            <person name="Albert L."/>
            <person name="Andreopoulos W."/>
            <person name="Angelini C."/>
            <person name="Antonin V."/>
            <person name="Barry K.W."/>
            <person name="Bougher N.L."/>
            <person name="Buchanan P."/>
            <person name="Buyck B."/>
            <person name="Bense V."/>
            <person name="Catcheside P."/>
            <person name="Chovatia M."/>
            <person name="Cooper J."/>
            <person name="Damon W."/>
            <person name="Desjardin D."/>
            <person name="Finy P."/>
            <person name="Geml J."/>
            <person name="Haridas S."/>
            <person name="Hughes K."/>
            <person name="Justo A."/>
            <person name="Karasinski D."/>
            <person name="Kautmanova I."/>
            <person name="Kiss B."/>
            <person name="Kocsube S."/>
            <person name="Kotiranta H."/>
            <person name="LaButti K.M."/>
            <person name="Lechner B.E."/>
            <person name="Liimatainen K."/>
            <person name="Lipzen A."/>
            <person name="Lukacs Z."/>
            <person name="Mihaltcheva S."/>
            <person name="Morgado L.N."/>
            <person name="Niskanen T."/>
            <person name="Noordeloos M.E."/>
            <person name="Ohm R.A."/>
            <person name="Ortiz-Santana B."/>
            <person name="Ovrebo C."/>
            <person name="Racz N."/>
            <person name="Riley R."/>
            <person name="Savchenko A."/>
            <person name="Shiryaev A."/>
            <person name="Soop K."/>
            <person name="Spirin V."/>
            <person name="Szebenyi C."/>
            <person name="Tomsovsky M."/>
            <person name="Tulloss R.E."/>
            <person name="Uehling J."/>
            <person name="Grigoriev I.V."/>
            <person name="Vagvolgyi C."/>
            <person name="Papp T."/>
            <person name="Martin F.M."/>
            <person name="Miettinen O."/>
            <person name="Hibbett D.S."/>
            <person name="Nagy L.G."/>
        </authorList>
    </citation>
    <scope>NUCLEOTIDE SEQUENCE [LARGE SCALE GENOMIC DNA]</scope>
    <source>
        <strain evidence="3 4">CBS 962.96</strain>
    </source>
</reference>
<organism evidence="3 4">
    <name type="scientific">Dendrothele bispora (strain CBS 962.96)</name>
    <dbReference type="NCBI Taxonomy" id="1314807"/>
    <lineage>
        <taxon>Eukaryota</taxon>
        <taxon>Fungi</taxon>
        <taxon>Dikarya</taxon>
        <taxon>Basidiomycota</taxon>
        <taxon>Agaricomycotina</taxon>
        <taxon>Agaricomycetes</taxon>
        <taxon>Agaricomycetidae</taxon>
        <taxon>Agaricales</taxon>
        <taxon>Agaricales incertae sedis</taxon>
        <taxon>Dendrothele</taxon>
    </lineage>
</organism>
<dbReference type="PROSITE" id="PS51253">
    <property type="entry name" value="HTH_CENPB"/>
    <property type="match status" value="1"/>
</dbReference>
<keyword evidence="1" id="KW-0238">DNA-binding</keyword>
<dbReference type="SUPFAM" id="SSF46689">
    <property type="entry name" value="Homeodomain-like"/>
    <property type="match status" value="1"/>
</dbReference>
<dbReference type="InterPro" id="IPR050863">
    <property type="entry name" value="CenT-Element_Derived"/>
</dbReference>
<dbReference type="InterPro" id="IPR009057">
    <property type="entry name" value="Homeodomain-like_sf"/>
</dbReference>
<proteinExistence type="predicted"/>
<gene>
    <name evidence="3" type="ORF">K435DRAFT_821728</name>
</gene>
<dbReference type="GO" id="GO:0003677">
    <property type="term" value="F:DNA binding"/>
    <property type="evidence" value="ECO:0007669"/>
    <property type="project" value="UniProtKB-KW"/>
</dbReference>
<sequence length="411" mass="46718">MDLWVAKVTSVGLQLTGEVLRQKWRVFADLGDIPEEERLTLSDGWLTRFKERNGLKRFKCHGKAGSVDPHGMPPDTGLSNRVRSGVKGKKVCLMYAFTANADGSEKLQPFVIGKAQKPRAFNKKTGAQLGFYYRNNAKAWMTTSLYQEWLLDFDRRMGEQGRKILLLQDNFSGHVPPRNLQHIRVENFEPNLTSHVQPNDAGIIRCFKAHYRRAYISRSIDRYEAGITPSEIYDINQLEAMRLANEAWRNVDTRVTTIRHCWGKAGILPALSTNAVPVQCSDSSTRDPIARVEQSVEKTLDALQATGALQSSNSMTIESLLNPAEEQDFMKEGSSDQDIWFDDVNEDSFIPRPTHREALKAVSVIQRYAQDIDEPFARKLENLLASFGRQTRLEDIQSAMETQLTDFFTRE</sequence>